<proteinExistence type="predicted"/>
<evidence type="ECO:0000256" key="1">
    <source>
        <dbReference type="ARBA" id="ARBA00022679"/>
    </source>
</evidence>
<feature type="domain" description="Carbohydrate kinase PfkB" evidence="3">
    <location>
        <begin position="2"/>
        <end position="266"/>
    </location>
</feature>
<dbReference type="PANTHER" id="PTHR10584:SF166">
    <property type="entry name" value="RIBOKINASE"/>
    <property type="match status" value="1"/>
</dbReference>
<evidence type="ECO:0000313" key="4">
    <source>
        <dbReference type="EMBL" id="AKI97071.1"/>
    </source>
</evidence>
<evidence type="ECO:0000256" key="2">
    <source>
        <dbReference type="ARBA" id="ARBA00022777"/>
    </source>
</evidence>
<keyword evidence="2" id="KW-0418">Kinase</keyword>
<accession>A0A0G2ZAF5</accession>
<dbReference type="InterPro" id="IPR029056">
    <property type="entry name" value="Ribokinase-like"/>
</dbReference>
<keyword evidence="1" id="KW-0808">Transferase</keyword>
<dbReference type="CDD" id="cd01942">
    <property type="entry name" value="ribokinase_group_A"/>
    <property type="match status" value="1"/>
</dbReference>
<dbReference type="GO" id="GO:0016301">
    <property type="term" value="F:kinase activity"/>
    <property type="evidence" value="ECO:0007669"/>
    <property type="project" value="UniProtKB-KW"/>
</dbReference>
<dbReference type="SUPFAM" id="SSF53613">
    <property type="entry name" value="Ribokinase-like"/>
    <property type="match status" value="1"/>
</dbReference>
<dbReference type="PROSITE" id="PS00583">
    <property type="entry name" value="PFKB_KINASES_1"/>
    <property type="match status" value="1"/>
</dbReference>
<dbReference type="PANTHER" id="PTHR10584">
    <property type="entry name" value="SUGAR KINASE"/>
    <property type="match status" value="1"/>
</dbReference>
<dbReference type="PROSITE" id="PS00584">
    <property type="entry name" value="PFKB_KINASES_2"/>
    <property type="match status" value="1"/>
</dbReference>
<organism evidence="4 5">
    <name type="scientific">Kosmotoga pacifica</name>
    <dbReference type="NCBI Taxonomy" id="1330330"/>
    <lineage>
        <taxon>Bacteria</taxon>
        <taxon>Thermotogati</taxon>
        <taxon>Thermotogota</taxon>
        <taxon>Thermotogae</taxon>
        <taxon>Kosmotogales</taxon>
        <taxon>Kosmotogaceae</taxon>
        <taxon>Kosmotoga</taxon>
    </lineage>
</organism>
<keyword evidence="5" id="KW-1185">Reference proteome</keyword>
<dbReference type="EMBL" id="CP011232">
    <property type="protein sequence ID" value="AKI97071.1"/>
    <property type="molecule type" value="Genomic_DNA"/>
</dbReference>
<reference evidence="4 5" key="1">
    <citation type="submission" date="2015-04" db="EMBL/GenBank/DDBJ databases">
        <title>Complete Genome Sequence of Kosmotoga pacifica SLHLJ1.</title>
        <authorList>
            <person name="Jiang L.J."/>
            <person name="Shao Z.Z."/>
            <person name="Jebbar M."/>
        </authorList>
    </citation>
    <scope>NUCLEOTIDE SEQUENCE [LARGE SCALE GENOMIC DNA]</scope>
    <source>
        <strain evidence="4 5">SLHLJ1</strain>
    </source>
</reference>
<dbReference type="RefSeq" id="WP_047754206.1">
    <property type="nucleotide sequence ID" value="NZ_CAJUHA010000013.1"/>
</dbReference>
<dbReference type="InterPro" id="IPR011611">
    <property type="entry name" value="PfkB_dom"/>
</dbReference>
<gene>
    <name evidence="4" type="ORF">IX53_03675</name>
</gene>
<dbReference type="OrthoDB" id="9775849at2"/>
<evidence type="ECO:0000313" key="5">
    <source>
        <dbReference type="Proteomes" id="UP000035159"/>
    </source>
</evidence>
<dbReference type="STRING" id="1330330.IX53_03675"/>
<dbReference type="Gene3D" id="3.40.1190.20">
    <property type="match status" value="1"/>
</dbReference>
<dbReference type="PATRIC" id="fig|1330330.3.peg.739"/>
<dbReference type="Proteomes" id="UP000035159">
    <property type="component" value="Chromosome"/>
</dbReference>
<protein>
    <recommendedName>
        <fullName evidence="3">Carbohydrate kinase PfkB domain-containing protein</fullName>
    </recommendedName>
</protein>
<dbReference type="KEGG" id="kpf:IX53_03675"/>
<name>A0A0G2ZAF5_9BACT</name>
<evidence type="ECO:0000259" key="3">
    <source>
        <dbReference type="Pfam" id="PF00294"/>
    </source>
</evidence>
<dbReference type="AlphaFoldDB" id="A0A0G2ZAF5"/>
<sequence length="290" mass="31265">MIQVIGNINFDVTAILEKVGNVEESRILDLQPGIGGTASNTAIQLSKLGRRVILSGAVGKDIFGLWLLEELGKQGIDVGHIKIVDDERTGFCFVSVRDDGHRFLFTHRGINEKLLPEIANPARTTFLHLAGVSIAQAEHVLNSVHRDIPISYAPGGIVSFEKPEGVIRLSSKVTYLILNEREWESIGGFGTPESRYIIVTKGANGAEVLPEGILVPSYKVKAVDTTGAGDAFNAGFIHVLSSGGTLKDAVKFGNVLGALNVQYRGALGNYGLNEIRDFISLNEPALTKYI</sequence>
<dbReference type="InterPro" id="IPR002173">
    <property type="entry name" value="Carboh/pur_kinase_PfkB_CS"/>
</dbReference>
<dbReference type="Pfam" id="PF00294">
    <property type="entry name" value="PfkB"/>
    <property type="match status" value="1"/>
</dbReference>